<feature type="chain" id="PRO_5045141120" evidence="1">
    <location>
        <begin position="19"/>
        <end position="164"/>
    </location>
</feature>
<dbReference type="Pfam" id="PF06347">
    <property type="entry name" value="SH3_4"/>
    <property type="match status" value="2"/>
</dbReference>
<evidence type="ECO:0000313" key="2">
    <source>
        <dbReference type="EMBL" id="MFC3714224.1"/>
    </source>
</evidence>
<keyword evidence="1" id="KW-0732">Signal</keyword>
<dbReference type="Gene3D" id="2.30.30.40">
    <property type="entry name" value="SH3 Domains"/>
    <property type="match status" value="1"/>
</dbReference>
<protein>
    <submittedName>
        <fullName evidence="2">SH3 domain-containing protein</fullName>
    </submittedName>
</protein>
<comment type="caution">
    <text evidence="2">The sequence shown here is derived from an EMBL/GenBank/DDBJ whole genome shotgun (WGS) entry which is preliminary data.</text>
</comment>
<dbReference type="Proteomes" id="UP001595615">
    <property type="component" value="Unassembled WGS sequence"/>
</dbReference>
<evidence type="ECO:0000313" key="3">
    <source>
        <dbReference type="Proteomes" id="UP001595615"/>
    </source>
</evidence>
<organism evidence="2 3">
    <name type="scientific">Sphingoaurantiacus capsulatus</name>
    <dbReference type="NCBI Taxonomy" id="1771310"/>
    <lineage>
        <taxon>Bacteria</taxon>
        <taxon>Pseudomonadati</taxon>
        <taxon>Pseudomonadota</taxon>
        <taxon>Alphaproteobacteria</taxon>
        <taxon>Sphingomonadales</taxon>
        <taxon>Sphingosinicellaceae</taxon>
        <taxon>Sphingoaurantiacus</taxon>
    </lineage>
</organism>
<reference evidence="3" key="1">
    <citation type="journal article" date="2019" name="Int. J. Syst. Evol. Microbiol.">
        <title>The Global Catalogue of Microorganisms (GCM) 10K type strain sequencing project: providing services to taxonomists for standard genome sequencing and annotation.</title>
        <authorList>
            <consortium name="The Broad Institute Genomics Platform"/>
            <consortium name="The Broad Institute Genome Sequencing Center for Infectious Disease"/>
            <person name="Wu L."/>
            <person name="Ma J."/>
        </authorList>
    </citation>
    <scope>NUCLEOTIDE SEQUENCE [LARGE SCALE GENOMIC DNA]</scope>
    <source>
        <strain evidence="3">KCTC 42644</strain>
    </source>
</reference>
<evidence type="ECO:0000256" key="1">
    <source>
        <dbReference type="SAM" id="SignalP"/>
    </source>
</evidence>
<sequence length="164" mass="18358">MRRMIAALLLLAPVGAHAQMRDATEGLSGLPIPRFVSLGTNEANMRSGPGEQYPITWVYKRDGLPMEVVREWGIWRLVRDPHGGQGWMNKNLISGDRTAYVTSAVRTLYARADIASRPVWRAEPGVVAKIVLCEEAWCQLRIAGKSGYILRKHLWGVYAKESID</sequence>
<name>A0ABV7XHM6_9SPHN</name>
<dbReference type="EMBL" id="JBHRXV010000012">
    <property type="protein sequence ID" value="MFC3714224.1"/>
    <property type="molecule type" value="Genomic_DNA"/>
</dbReference>
<gene>
    <name evidence="2" type="ORF">ACFOMD_16770</name>
</gene>
<dbReference type="InterPro" id="IPR010466">
    <property type="entry name" value="DUF1058"/>
</dbReference>
<proteinExistence type="predicted"/>
<feature type="signal peptide" evidence="1">
    <location>
        <begin position="1"/>
        <end position="18"/>
    </location>
</feature>
<accession>A0ABV7XHM6</accession>
<keyword evidence="3" id="KW-1185">Reference proteome</keyword>
<dbReference type="RefSeq" id="WP_380863509.1">
    <property type="nucleotide sequence ID" value="NZ_JBHRXV010000012.1"/>
</dbReference>